<dbReference type="Pfam" id="PF00903">
    <property type="entry name" value="Glyoxalase"/>
    <property type="match status" value="1"/>
</dbReference>
<dbReference type="InterPro" id="IPR004360">
    <property type="entry name" value="Glyas_Fos-R_dOase_dom"/>
</dbReference>
<evidence type="ECO:0000259" key="2">
    <source>
        <dbReference type="PROSITE" id="PS51819"/>
    </source>
</evidence>
<dbReference type="Gene3D" id="3.10.180.10">
    <property type="entry name" value="2,3-Dihydroxybiphenyl 1,2-Dioxygenase, domain 1"/>
    <property type="match status" value="1"/>
</dbReference>
<dbReference type="InterPro" id="IPR029068">
    <property type="entry name" value="Glyas_Bleomycin-R_OHBP_Dase"/>
</dbReference>
<dbReference type="GO" id="GO:0004493">
    <property type="term" value="F:methylmalonyl-CoA epimerase activity"/>
    <property type="evidence" value="ECO:0007669"/>
    <property type="project" value="TreeGrafter"/>
</dbReference>
<proteinExistence type="predicted"/>
<dbReference type="InterPro" id="IPR051785">
    <property type="entry name" value="MMCE/EMCE_epimerase"/>
</dbReference>
<dbReference type="InterPro" id="IPR037523">
    <property type="entry name" value="VOC_core"/>
</dbReference>
<dbReference type="PANTHER" id="PTHR43048:SF3">
    <property type="entry name" value="METHYLMALONYL-COA EPIMERASE, MITOCHONDRIAL"/>
    <property type="match status" value="1"/>
</dbReference>
<dbReference type="PANTHER" id="PTHR43048">
    <property type="entry name" value="METHYLMALONYL-COA EPIMERASE"/>
    <property type="match status" value="1"/>
</dbReference>
<dbReference type="Proteomes" id="UP000219440">
    <property type="component" value="Unassembled WGS sequence"/>
</dbReference>
<dbReference type="SUPFAM" id="SSF54593">
    <property type="entry name" value="Glyoxalase/Bleomycin resistance protein/Dihydroxybiphenyl dioxygenase"/>
    <property type="match status" value="1"/>
</dbReference>
<dbReference type="GO" id="GO:0051213">
    <property type="term" value="F:dioxygenase activity"/>
    <property type="evidence" value="ECO:0007669"/>
    <property type="project" value="UniProtKB-KW"/>
</dbReference>
<accession>A0A2C8YFM6</accession>
<keyword evidence="4" id="KW-1185">Reference proteome</keyword>
<dbReference type="PROSITE" id="PS51819">
    <property type="entry name" value="VOC"/>
    <property type="match status" value="1"/>
</dbReference>
<protein>
    <submittedName>
        <fullName evidence="3">Catechol 2,3-dioxygenase</fullName>
    </submittedName>
</protein>
<reference evidence="3 4" key="1">
    <citation type="submission" date="2017-09" db="EMBL/GenBank/DDBJ databases">
        <authorList>
            <person name="Ehlers B."/>
            <person name="Leendertz F.H."/>
        </authorList>
    </citation>
    <scope>NUCLEOTIDE SEQUENCE [LARGE SCALE GENOMIC DNA]</scope>
    <source>
        <strain evidence="3 4">CGMCC 1.05381</strain>
    </source>
</reference>
<keyword evidence="3" id="KW-0223">Dioxygenase</keyword>
<evidence type="ECO:0000313" key="3">
    <source>
        <dbReference type="EMBL" id="SOE49101.1"/>
    </source>
</evidence>
<dbReference type="EMBL" id="OCST01000001">
    <property type="protein sequence ID" value="SOE49101.1"/>
    <property type="molecule type" value="Genomic_DNA"/>
</dbReference>
<gene>
    <name evidence="3" type="ORF">SAMN06296378_0298</name>
</gene>
<dbReference type="GO" id="GO:0046491">
    <property type="term" value="P:L-methylmalonyl-CoA metabolic process"/>
    <property type="evidence" value="ECO:0007669"/>
    <property type="project" value="TreeGrafter"/>
</dbReference>
<evidence type="ECO:0000256" key="1">
    <source>
        <dbReference type="ARBA" id="ARBA00022723"/>
    </source>
</evidence>
<name>A0A2C8YFM6_9MICO</name>
<evidence type="ECO:0000313" key="4">
    <source>
        <dbReference type="Proteomes" id="UP000219440"/>
    </source>
</evidence>
<dbReference type="OrthoDB" id="115162at2"/>
<dbReference type="GO" id="GO:0046872">
    <property type="term" value="F:metal ion binding"/>
    <property type="evidence" value="ECO:0007669"/>
    <property type="project" value="UniProtKB-KW"/>
</dbReference>
<organism evidence="3 4">
    <name type="scientific">Salinibacterium xinjiangense</name>
    <dbReference type="NCBI Taxonomy" id="386302"/>
    <lineage>
        <taxon>Bacteria</taxon>
        <taxon>Bacillati</taxon>
        <taxon>Actinomycetota</taxon>
        <taxon>Actinomycetes</taxon>
        <taxon>Micrococcales</taxon>
        <taxon>Microbacteriaceae</taxon>
        <taxon>Salinibacterium</taxon>
    </lineage>
</organism>
<sequence>MAFTITGVHHIGLTVRDIRASFDWYTRMFDLTPGPINEGSGEALSKALQVDDASLAFSMIAIGTTRIEFLEYRNPRGRDFDRTNGDVGSSHVCIEVNDAAAAYADLQAKGAIFNAPPITLTDGDLAGSTWAYLRDPDGIQLEIWQSAY</sequence>
<feature type="domain" description="VOC" evidence="2">
    <location>
        <begin position="7"/>
        <end position="146"/>
    </location>
</feature>
<dbReference type="AlphaFoldDB" id="A0A2C8YFM6"/>
<keyword evidence="1" id="KW-0479">Metal-binding</keyword>
<keyword evidence="3" id="KW-0560">Oxidoreductase</keyword>
<dbReference type="RefSeq" id="WP_097059463.1">
    <property type="nucleotide sequence ID" value="NZ_BMLC01000002.1"/>
</dbReference>